<organism evidence="2 3">
    <name type="scientific">[Torrubiella] hemipterigena</name>
    <dbReference type="NCBI Taxonomy" id="1531966"/>
    <lineage>
        <taxon>Eukaryota</taxon>
        <taxon>Fungi</taxon>
        <taxon>Dikarya</taxon>
        <taxon>Ascomycota</taxon>
        <taxon>Pezizomycotina</taxon>
        <taxon>Sordariomycetes</taxon>
        <taxon>Hypocreomycetidae</taxon>
        <taxon>Hypocreales</taxon>
        <taxon>Clavicipitaceae</taxon>
        <taxon>Clavicipitaceae incertae sedis</taxon>
        <taxon>'Torrubiella' clade</taxon>
    </lineage>
</organism>
<dbReference type="Pfam" id="PF01636">
    <property type="entry name" value="APH"/>
    <property type="match status" value="1"/>
</dbReference>
<dbReference type="HOGENOM" id="CLU_060550_1_0_1"/>
<keyword evidence="3" id="KW-1185">Reference proteome</keyword>
<reference evidence="2 3" key="1">
    <citation type="journal article" date="2015" name="Genome Announc.">
        <title>Draft Genome Sequence and Gene Annotation of the Entomopathogenic Fungus Verticillium hemipterigenum.</title>
        <authorList>
            <person name="Horn F."/>
            <person name="Habel A."/>
            <person name="Scharf D.H."/>
            <person name="Dworschak J."/>
            <person name="Brakhage A.A."/>
            <person name="Guthke R."/>
            <person name="Hertweck C."/>
            <person name="Linde J."/>
        </authorList>
    </citation>
    <scope>NUCLEOTIDE SEQUENCE [LARGE SCALE GENOMIC DNA]</scope>
</reference>
<dbReference type="EMBL" id="CDHN01000005">
    <property type="protein sequence ID" value="CEJ93585.1"/>
    <property type="molecule type" value="Genomic_DNA"/>
</dbReference>
<dbReference type="STRING" id="1531966.A0A0A1TPI7"/>
<dbReference type="SUPFAM" id="SSF56112">
    <property type="entry name" value="Protein kinase-like (PK-like)"/>
    <property type="match status" value="1"/>
</dbReference>
<sequence>MASSKPVSTDVLTAFGVDADAPLKALPGGSLVCYLAGDNVVLRPSEDDVESQQIAEILRKLNNLMQPSAPYRVSNPVAVATNPNCFVYCGWTAWSFVSGEPREEFRWDESLRTCRGFHHDIGKIGIVKPEFISRRMNRFREADLVAWGEKGLDQLPVTTNPAVLSRIEAPMRRLEALKREFTHDLPNQLVHGDMAGNMLFDEDGKLPPGIIDMTFYWRPGGLGAAIMVADRLLWNDEGDEAVKMYGTDADSIQLLLRALLFRIVTWAIDIVVVDAEPDRIWAEKMLPVVDFEAAVEIVSKFVTLDD</sequence>
<dbReference type="Proteomes" id="UP000039046">
    <property type="component" value="Unassembled WGS sequence"/>
</dbReference>
<accession>A0A0A1TPI7</accession>
<feature type="domain" description="Aminoglycoside phosphotransferase" evidence="1">
    <location>
        <begin position="40"/>
        <end position="212"/>
    </location>
</feature>
<dbReference type="OrthoDB" id="4187105at2759"/>
<evidence type="ECO:0000259" key="1">
    <source>
        <dbReference type="Pfam" id="PF01636"/>
    </source>
</evidence>
<protein>
    <recommendedName>
        <fullName evidence="1">Aminoglycoside phosphotransferase domain-containing protein</fullName>
    </recommendedName>
</protein>
<name>A0A0A1TPI7_9HYPO</name>
<evidence type="ECO:0000313" key="3">
    <source>
        <dbReference type="Proteomes" id="UP000039046"/>
    </source>
</evidence>
<dbReference type="InterPro" id="IPR011009">
    <property type="entry name" value="Kinase-like_dom_sf"/>
</dbReference>
<dbReference type="AlphaFoldDB" id="A0A0A1TPI7"/>
<dbReference type="InterPro" id="IPR002575">
    <property type="entry name" value="Aminoglycoside_PTrfase"/>
</dbReference>
<proteinExistence type="predicted"/>
<gene>
    <name evidence="2" type="ORF">VHEMI09163</name>
</gene>
<evidence type="ECO:0000313" key="2">
    <source>
        <dbReference type="EMBL" id="CEJ93585.1"/>
    </source>
</evidence>